<protein>
    <recommendedName>
        <fullName evidence="6">Pyroglutamyl-peptidase I</fullName>
        <ecNumber evidence="6">3.4.19.3</ecNumber>
    </recommendedName>
</protein>
<comment type="similarity">
    <text evidence="1">Belongs to the peptidase C15 family.</text>
</comment>
<evidence type="ECO:0000256" key="5">
    <source>
        <dbReference type="ARBA" id="ARBA00022807"/>
    </source>
</evidence>
<dbReference type="AlphaFoldDB" id="A0A2S0NH44"/>
<evidence type="ECO:0000256" key="2">
    <source>
        <dbReference type="ARBA" id="ARBA00022490"/>
    </source>
</evidence>
<dbReference type="InterPro" id="IPR000816">
    <property type="entry name" value="Peptidase_C15"/>
</dbReference>
<organism evidence="7 8">
    <name type="scientific">Phreatobacter cathodiphilus</name>
    <dbReference type="NCBI Taxonomy" id="1868589"/>
    <lineage>
        <taxon>Bacteria</taxon>
        <taxon>Pseudomonadati</taxon>
        <taxon>Pseudomonadota</taxon>
        <taxon>Alphaproteobacteria</taxon>
        <taxon>Hyphomicrobiales</taxon>
        <taxon>Phreatobacteraceae</taxon>
        <taxon>Phreatobacter</taxon>
    </lineage>
</organism>
<dbReference type="SUPFAM" id="SSF53182">
    <property type="entry name" value="Pyrrolidone carboxyl peptidase (pyroglutamate aminopeptidase)"/>
    <property type="match status" value="1"/>
</dbReference>
<dbReference type="PIRSF" id="PIRSF015592">
    <property type="entry name" value="Prld-crbxl_pptds"/>
    <property type="match status" value="1"/>
</dbReference>
<dbReference type="KEGG" id="phr:C6569_02335"/>
<keyword evidence="3" id="KW-0645">Protease</keyword>
<dbReference type="InterPro" id="IPR016125">
    <property type="entry name" value="Peptidase_C15-like"/>
</dbReference>
<evidence type="ECO:0000256" key="6">
    <source>
        <dbReference type="PROSITE-ProRule" id="PRU10077"/>
    </source>
</evidence>
<dbReference type="Pfam" id="PF01470">
    <property type="entry name" value="Peptidase_C15"/>
    <property type="match status" value="1"/>
</dbReference>
<reference evidence="7 8" key="1">
    <citation type="submission" date="2018-03" db="EMBL/GenBank/DDBJ databases">
        <title>Genome sequencing of Phreatobacter sp.</title>
        <authorList>
            <person name="Kim S.-J."/>
            <person name="Heo J."/>
            <person name="Kwon S.-W."/>
        </authorList>
    </citation>
    <scope>NUCLEOTIDE SEQUENCE [LARGE SCALE GENOMIC DNA]</scope>
    <source>
        <strain evidence="7 8">S-12</strain>
    </source>
</reference>
<evidence type="ECO:0000256" key="3">
    <source>
        <dbReference type="ARBA" id="ARBA00022670"/>
    </source>
</evidence>
<evidence type="ECO:0000313" key="8">
    <source>
        <dbReference type="Proteomes" id="UP000237889"/>
    </source>
</evidence>
<dbReference type="PROSITE" id="PS01334">
    <property type="entry name" value="PYRASE_CYS"/>
    <property type="match status" value="1"/>
</dbReference>
<dbReference type="PANTHER" id="PTHR23402">
    <property type="entry name" value="PROTEASE FAMILY C15 PYROGLUTAMYL-PEPTIDASE I-RELATED"/>
    <property type="match status" value="1"/>
</dbReference>
<comment type="catalytic activity">
    <reaction evidence="6">
        <text>Release of an N-terminal pyroglutamyl group from a polypeptide, the second amino acid generally not being Pro.</text>
        <dbReference type="EC" id="3.4.19.3"/>
    </reaction>
</comment>
<dbReference type="Gene3D" id="3.40.630.20">
    <property type="entry name" value="Peptidase C15, pyroglutamyl peptidase I-like"/>
    <property type="match status" value="1"/>
</dbReference>
<dbReference type="CDD" id="cd00501">
    <property type="entry name" value="Peptidase_C15"/>
    <property type="match status" value="1"/>
</dbReference>
<dbReference type="EMBL" id="CP027668">
    <property type="protein sequence ID" value="AVO47490.1"/>
    <property type="molecule type" value="Genomic_DNA"/>
</dbReference>
<dbReference type="GO" id="GO:0006508">
    <property type="term" value="P:proteolysis"/>
    <property type="evidence" value="ECO:0007669"/>
    <property type="project" value="UniProtKB-KW"/>
</dbReference>
<name>A0A2S0NH44_9HYPH</name>
<keyword evidence="4" id="KW-0378">Hydrolase</keyword>
<keyword evidence="5" id="KW-0788">Thiol protease</keyword>
<sequence>MDGGHGGSGEAARGVVAVTTLLVTGFGPFPGWERNPTPAMVKAVAGLRLPGIRIVGQVFNTVYAEVARDLPALIARHRPDAILLFGLAGRTGHIRIEKHAHNVTSRRVPDASGVFHVSADIVAEGAWRVPTDFACGPLVARLRRSGLDARLSPSAGDYLCNFAYWLALEAVKRHQVKRALFVHVPLPLQAGRSARGAFSRRMTADDLAEAAVGAALAITGRGYLAKPVRRPRAQSARP</sequence>
<dbReference type="EC" id="3.4.19.3" evidence="6"/>
<accession>A0A2S0NH44</accession>
<dbReference type="PANTHER" id="PTHR23402:SF1">
    <property type="entry name" value="PYROGLUTAMYL-PEPTIDASE I"/>
    <property type="match status" value="1"/>
</dbReference>
<dbReference type="GO" id="GO:0005829">
    <property type="term" value="C:cytosol"/>
    <property type="evidence" value="ECO:0007669"/>
    <property type="project" value="InterPro"/>
</dbReference>
<evidence type="ECO:0000256" key="1">
    <source>
        <dbReference type="ARBA" id="ARBA00006641"/>
    </source>
</evidence>
<dbReference type="GO" id="GO:0016920">
    <property type="term" value="F:pyroglutamyl-peptidase activity"/>
    <property type="evidence" value="ECO:0007669"/>
    <property type="project" value="UniProtKB-EC"/>
</dbReference>
<dbReference type="InterPro" id="IPR033694">
    <property type="entry name" value="PGPEP1_Cys_AS"/>
</dbReference>
<keyword evidence="2" id="KW-0963">Cytoplasm</keyword>
<keyword evidence="8" id="KW-1185">Reference proteome</keyword>
<gene>
    <name evidence="7" type="ORF">C6569_02335</name>
</gene>
<feature type="active site" evidence="6">
    <location>
        <position position="160"/>
    </location>
</feature>
<evidence type="ECO:0000256" key="4">
    <source>
        <dbReference type="ARBA" id="ARBA00022801"/>
    </source>
</evidence>
<dbReference type="PRINTS" id="PR00706">
    <property type="entry name" value="PYROGLUPTASE"/>
</dbReference>
<evidence type="ECO:0000313" key="7">
    <source>
        <dbReference type="EMBL" id="AVO47490.1"/>
    </source>
</evidence>
<proteinExistence type="inferred from homology"/>
<dbReference type="Proteomes" id="UP000237889">
    <property type="component" value="Chromosome"/>
</dbReference>
<dbReference type="InterPro" id="IPR036440">
    <property type="entry name" value="Peptidase_C15-like_sf"/>
</dbReference>